<comment type="catalytic activity">
    <reaction evidence="1">
        <text>alpha-D-glucose 1-phosphate = alpha-D-glucose 6-phosphate</text>
        <dbReference type="Rhea" id="RHEA:23536"/>
        <dbReference type="ChEBI" id="CHEBI:58225"/>
        <dbReference type="ChEBI" id="CHEBI:58601"/>
        <dbReference type="EC" id="5.4.2.2"/>
    </reaction>
</comment>
<evidence type="ECO:0000256" key="14">
    <source>
        <dbReference type="ARBA" id="ARBA00041467"/>
    </source>
</evidence>
<accession>A0A5J5I5Y1</accession>
<evidence type="ECO:0000256" key="1">
    <source>
        <dbReference type="ARBA" id="ARBA00000443"/>
    </source>
</evidence>
<reference evidence="20 21" key="1">
    <citation type="submission" date="2019-09" db="EMBL/GenBank/DDBJ databases">
        <title>Whole genome sequences of isolates from the Mars Exploration Rovers.</title>
        <authorList>
            <person name="Seuylemezian A."/>
            <person name="Vaishampayan P."/>
        </authorList>
    </citation>
    <scope>NUCLEOTIDE SEQUENCE [LARGE SCALE GENOMIC DNA]</scope>
    <source>
        <strain evidence="20 21">MER_TA_151</strain>
    </source>
</reference>
<evidence type="ECO:0000259" key="17">
    <source>
        <dbReference type="Pfam" id="PF02878"/>
    </source>
</evidence>
<evidence type="ECO:0000256" key="8">
    <source>
        <dbReference type="ARBA" id="ARBA00022553"/>
    </source>
</evidence>
<dbReference type="InterPro" id="IPR005841">
    <property type="entry name" value="Alpha-D-phosphohexomutase_SF"/>
</dbReference>
<comment type="pathway">
    <text evidence="4">Lipid metabolism.</text>
</comment>
<evidence type="ECO:0000256" key="2">
    <source>
        <dbReference type="ARBA" id="ARBA00001946"/>
    </source>
</evidence>
<dbReference type="Pfam" id="PF02878">
    <property type="entry name" value="PGM_PMM_I"/>
    <property type="match status" value="1"/>
</dbReference>
<dbReference type="PANTHER" id="PTHR45745:SF1">
    <property type="entry name" value="PHOSPHOGLUCOMUTASE 2B-RELATED"/>
    <property type="match status" value="1"/>
</dbReference>
<comment type="similarity">
    <text evidence="5 15">Belongs to the phosphohexose mutase family.</text>
</comment>
<evidence type="ECO:0000256" key="7">
    <source>
        <dbReference type="ARBA" id="ARBA00022526"/>
    </source>
</evidence>
<evidence type="ECO:0000256" key="5">
    <source>
        <dbReference type="ARBA" id="ARBA00010231"/>
    </source>
</evidence>
<evidence type="ECO:0000256" key="11">
    <source>
        <dbReference type="ARBA" id="ARBA00023235"/>
    </source>
</evidence>
<keyword evidence="11" id="KW-0413">Isomerase</keyword>
<dbReference type="GO" id="GO:0008973">
    <property type="term" value="F:phosphopentomutase activity"/>
    <property type="evidence" value="ECO:0007669"/>
    <property type="project" value="TreeGrafter"/>
</dbReference>
<dbReference type="CDD" id="cd05799">
    <property type="entry name" value="PGM2"/>
    <property type="match status" value="1"/>
</dbReference>
<dbReference type="EMBL" id="VYKL01000004">
    <property type="protein sequence ID" value="KAA9031615.1"/>
    <property type="molecule type" value="Genomic_DNA"/>
</dbReference>
<evidence type="ECO:0000256" key="15">
    <source>
        <dbReference type="RuleBase" id="RU004326"/>
    </source>
</evidence>
<dbReference type="Gene3D" id="3.40.120.10">
    <property type="entry name" value="Alpha-D-Glucose-1,6-Bisphosphate, subunit A, domain 3"/>
    <property type="match status" value="3"/>
</dbReference>
<dbReference type="RefSeq" id="WP_150438081.1">
    <property type="nucleotide sequence ID" value="NZ_VYKL01000004.1"/>
</dbReference>
<dbReference type="InterPro" id="IPR016055">
    <property type="entry name" value="A-D-PHexomutase_a/b/a-I/II/III"/>
</dbReference>
<evidence type="ECO:0000256" key="3">
    <source>
        <dbReference type="ARBA" id="ARBA00005164"/>
    </source>
</evidence>
<dbReference type="InterPro" id="IPR036900">
    <property type="entry name" value="A-D-PHexomutase_C_sf"/>
</dbReference>
<dbReference type="EC" id="5.4.2.2" evidence="6"/>
<dbReference type="PANTHER" id="PTHR45745">
    <property type="entry name" value="PHOSPHOMANNOMUTASE 45A"/>
    <property type="match status" value="1"/>
</dbReference>
<dbReference type="GO" id="GO:0006006">
    <property type="term" value="P:glucose metabolic process"/>
    <property type="evidence" value="ECO:0007669"/>
    <property type="project" value="UniProtKB-KW"/>
</dbReference>
<evidence type="ECO:0000256" key="6">
    <source>
        <dbReference type="ARBA" id="ARBA00012728"/>
    </source>
</evidence>
<dbReference type="InterPro" id="IPR005846">
    <property type="entry name" value="A-D-PHexomutase_a/b/a-III"/>
</dbReference>
<dbReference type="OrthoDB" id="9806956at2"/>
<dbReference type="PRINTS" id="PR00509">
    <property type="entry name" value="PGMPMM"/>
</dbReference>
<feature type="domain" description="Alpha-D-phosphohexomutase alpha/beta/alpha" evidence="17">
    <location>
        <begin position="43"/>
        <end position="182"/>
    </location>
</feature>
<feature type="domain" description="Alpha-D-phosphohexomutase alpha/beta/alpha" evidence="19">
    <location>
        <begin position="325"/>
        <end position="449"/>
    </location>
</feature>
<comment type="pathway">
    <text evidence="3">Glycolipid metabolism; diglucosyl-diacylglycerol biosynthesis.</text>
</comment>
<gene>
    <name evidence="20" type="ORF">F4V44_00795</name>
</gene>
<keyword evidence="21" id="KW-1185">Reference proteome</keyword>
<evidence type="ECO:0000256" key="13">
    <source>
        <dbReference type="ARBA" id="ARBA00041398"/>
    </source>
</evidence>
<keyword evidence="7" id="KW-0313">Glucose metabolism</keyword>
<evidence type="ECO:0000259" key="18">
    <source>
        <dbReference type="Pfam" id="PF02879"/>
    </source>
</evidence>
<dbReference type="SUPFAM" id="SSF55957">
    <property type="entry name" value="Phosphoglucomutase, C-terminal domain"/>
    <property type="match status" value="1"/>
</dbReference>
<dbReference type="Pfam" id="PF02879">
    <property type="entry name" value="PGM_PMM_II"/>
    <property type="match status" value="1"/>
</dbReference>
<dbReference type="Pfam" id="PF02880">
    <property type="entry name" value="PGM_PMM_III"/>
    <property type="match status" value="1"/>
</dbReference>
<evidence type="ECO:0000256" key="10">
    <source>
        <dbReference type="ARBA" id="ARBA00022842"/>
    </source>
</evidence>
<evidence type="ECO:0000313" key="21">
    <source>
        <dbReference type="Proteomes" id="UP000326671"/>
    </source>
</evidence>
<evidence type="ECO:0000313" key="20">
    <source>
        <dbReference type="EMBL" id="KAA9031615.1"/>
    </source>
</evidence>
<keyword evidence="10 15" id="KW-0460">Magnesium</keyword>
<dbReference type="InterPro" id="IPR005845">
    <property type="entry name" value="A-D-PHexomutase_a/b/a-II"/>
</dbReference>
<comment type="caution">
    <text evidence="20">The sequence shown here is derived from an EMBL/GenBank/DDBJ whole genome shotgun (WGS) entry which is preliminary data.</text>
</comment>
<dbReference type="PROSITE" id="PS00710">
    <property type="entry name" value="PGM_PMM"/>
    <property type="match status" value="1"/>
</dbReference>
<dbReference type="InterPro" id="IPR005844">
    <property type="entry name" value="A-D-PHexomutase_a/b/a-I"/>
</dbReference>
<dbReference type="Pfam" id="PF00408">
    <property type="entry name" value="PGM_PMM_IV"/>
    <property type="match status" value="1"/>
</dbReference>
<organism evidence="20 21">
    <name type="scientific">Niallia endozanthoxylica</name>
    <dbReference type="NCBI Taxonomy" id="2036016"/>
    <lineage>
        <taxon>Bacteria</taxon>
        <taxon>Bacillati</taxon>
        <taxon>Bacillota</taxon>
        <taxon>Bacilli</taxon>
        <taxon>Bacillales</taxon>
        <taxon>Bacillaceae</taxon>
        <taxon>Niallia</taxon>
    </lineage>
</organism>
<evidence type="ECO:0000259" key="19">
    <source>
        <dbReference type="Pfam" id="PF02880"/>
    </source>
</evidence>
<evidence type="ECO:0000256" key="9">
    <source>
        <dbReference type="ARBA" id="ARBA00022723"/>
    </source>
</evidence>
<dbReference type="GO" id="GO:0006166">
    <property type="term" value="P:purine ribonucleoside salvage"/>
    <property type="evidence" value="ECO:0007669"/>
    <property type="project" value="TreeGrafter"/>
</dbReference>
<dbReference type="InterPro" id="IPR016066">
    <property type="entry name" value="A-D-PHexomutase_CS"/>
</dbReference>
<dbReference type="Gene3D" id="3.30.310.50">
    <property type="entry name" value="Alpha-D-phosphohexomutase, C-terminal domain"/>
    <property type="match status" value="1"/>
</dbReference>
<evidence type="ECO:0000256" key="4">
    <source>
        <dbReference type="ARBA" id="ARBA00005189"/>
    </source>
</evidence>
<dbReference type="GO" id="GO:0004614">
    <property type="term" value="F:phosphoglucomutase activity"/>
    <property type="evidence" value="ECO:0007669"/>
    <property type="project" value="UniProtKB-EC"/>
</dbReference>
<evidence type="ECO:0000259" key="16">
    <source>
        <dbReference type="Pfam" id="PF00408"/>
    </source>
</evidence>
<dbReference type="GO" id="GO:0000287">
    <property type="term" value="F:magnesium ion binding"/>
    <property type="evidence" value="ECO:0007669"/>
    <property type="project" value="InterPro"/>
</dbReference>
<feature type="domain" description="Alpha-D-phosphohexomutase alpha/beta/alpha" evidence="18">
    <location>
        <begin position="210"/>
        <end position="314"/>
    </location>
</feature>
<keyword evidence="7" id="KW-0119">Carbohydrate metabolism</keyword>
<dbReference type="AlphaFoldDB" id="A0A5J5I5Y1"/>
<keyword evidence="8" id="KW-0597">Phosphoprotein</keyword>
<dbReference type="Proteomes" id="UP000326671">
    <property type="component" value="Unassembled WGS sequence"/>
</dbReference>
<evidence type="ECO:0000256" key="12">
    <source>
        <dbReference type="ARBA" id="ARBA00039995"/>
    </source>
</evidence>
<dbReference type="InterPro" id="IPR005843">
    <property type="entry name" value="A-D-PHexomutase_C"/>
</dbReference>
<feature type="domain" description="Alpha-D-phosphohexomutase C-terminal" evidence="16">
    <location>
        <begin position="507"/>
        <end position="551"/>
    </location>
</feature>
<name>A0A5J5I5Y1_9BACI</name>
<sequence>MNWKQKAEKWIQYDGLDKVVKEQLDKIKNDDKSLEEAFYKDLEFGTGGMRGEIGAGTNRMNLYTIRKATAGLAAYIEANGFEAKKRGVVIAYDSRHFSPEFAMEAAKTLASRDIQTYVFDALRPTPELSFAVRYLQAFSGIVITASHNPPEYNGYKVYGPDGGQLPPEGADVIIAKINEIENELLIEVEDQQELMDKGLITIIGQEIDQAYNEKLMTISENPAIADEVDVKVVFTPLHGTGNIPVRNGLKSLKYQHVSVVKEQELPDPEFSTVSSPNPEEHAAFTLAIEEGNRIGADLLIATDPDADRLGIAVKNDKDEYVVLTGNQTGAILLHYILSEKQAKGTLPRNGVMIKTIVTSELGRKIAESFGVTTLDVLTGFKFIGEKIKEYETTGEYKFLFGYEESYGYLIGDFVRDKDAVQAALLATEVSAYYKKKGMSLNDALLSIFNQYGYFQEGLRSLTLKGKDGAELIQKTLASFRSTPLKTLDGLKVSAVEDYLTSSRIEADGAEKAITLPKSNVLKYYFEDGTWICLRPSGTEPKVKFYFSVHGSSLQESKQKLENIEKKFMELVEQKIADLSK</sequence>
<keyword evidence="9 15" id="KW-0479">Metal-binding</keyword>
<dbReference type="SUPFAM" id="SSF53738">
    <property type="entry name" value="Phosphoglucomutase, first 3 domains"/>
    <property type="match status" value="3"/>
</dbReference>
<comment type="cofactor">
    <cofactor evidence="2">
        <name>Mg(2+)</name>
        <dbReference type="ChEBI" id="CHEBI:18420"/>
    </cofactor>
</comment>
<proteinExistence type="inferred from homology"/>
<protein>
    <recommendedName>
        <fullName evidence="12">Phosphoglucomutase</fullName>
        <ecNumber evidence="6">5.4.2.2</ecNumber>
    </recommendedName>
    <alternativeName>
        <fullName evidence="14">Alpha-phosphoglucomutase</fullName>
    </alternativeName>
    <alternativeName>
        <fullName evidence="13">Glucose phosphomutase</fullName>
    </alternativeName>
</protein>